<accession>A0A3B0YPI7</accession>
<gene>
    <name evidence="1" type="ORF">MNBD_GAMMA14-2257</name>
</gene>
<dbReference type="InterPro" id="IPR007607">
    <property type="entry name" value="BacA/B"/>
</dbReference>
<reference evidence="1" key="1">
    <citation type="submission" date="2018-06" db="EMBL/GenBank/DDBJ databases">
        <authorList>
            <person name="Zhirakovskaya E."/>
        </authorList>
    </citation>
    <scope>NUCLEOTIDE SEQUENCE</scope>
</reference>
<evidence type="ECO:0000313" key="1">
    <source>
        <dbReference type="EMBL" id="VAW81351.1"/>
    </source>
</evidence>
<sequence>MFGWGKSTGCSSIDTIIGQHTRLKGDIYFSGGLHIDGTVEGNITAEPGADAVLTVSEQGSIEGDVQVPNLVLNGSIVGDVHVSERVELASRARVTGNLYYSLIEMSMGAEVNGSLVHRAESRQIESAESEVPVIDEPGMKTVK</sequence>
<protein>
    <recommendedName>
        <fullName evidence="2">Integral membrane protein CcmA involved in cell shape determination</fullName>
    </recommendedName>
</protein>
<dbReference type="PANTHER" id="PTHR35024">
    <property type="entry name" value="HYPOTHETICAL CYTOSOLIC PROTEIN"/>
    <property type="match status" value="1"/>
</dbReference>
<dbReference type="EMBL" id="UOFM01000396">
    <property type="protein sequence ID" value="VAW81351.1"/>
    <property type="molecule type" value="Genomic_DNA"/>
</dbReference>
<evidence type="ECO:0008006" key="2">
    <source>
        <dbReference type="Google" id="ProtNLM"/>
    </source>
</evidence>
<name>A0A3B0YPI7_9ZZZZ</name>
<dbReference type="Pfam" id="PF04519">
    <property type="entry name" value="Bactofilin"/>
    <property type="match status" value="1"/>
</dbReference>
<dbReference type="PANTHER" id="PTHR35024:SF4">
    <property type="entry name" value="POLYMER-FORMING CYTOSKELETAL PROTEIN"/>
    <property type="match status" value="1"/>
</dbReference>
<organism evidence="1">
    <name type="scientific">hydrothermal vent metagenome</name>
    <dbReference type="NCBI Taxonomy" id="652676"/>
    <lineage>
        <taxon>unclassified sequences</taxon>
        <taxon>metagenomes</taxon>
        <taxon>ecological metagenomes</taxon>
    </lineage>
</organism>
<dbReference type="AlphaFoldDB" id="A0A3B0YPI7"/>
<proteinExistence type="predicted"/>